<proteinExistence type="predicted"/>
<dbReference type="AlphaFoldDB" id="A0A1F5UXD7"/>
<accession>A0A1F5UXD7</accession>
<comment type="caution">
    <text evidence="2">The sequence shown here is derived from an EMBL/GenBank/DDBJ whole genome shotgun (WGS) entry which is preliminary data.</text>
</comment>
<dbReference type="Proteomes" id="UP000179157">
    <property type="component" value="Unassembled WGS sequence"/>
</dbReference>
<feature type="transmembrane region" description="Helical" evidence="1">
    <location>
        <begin position="7"/>
        <end position="30"/>
    </location>
</feature>
<evidence type="ECO:0000313" key="2">
    <source>
        <dbReference type="EMBL" id="OGF55842.1"/>
    </source>
</evidence>
<dbReference type="EMBL" id="MFGX01000047">
    <property type="protein sequence ID" value="OGF55842.1"/>
    <property type="molecule type" value="Genomic_DNA"/>
</dbReference>
<feature type="transmembrane region" description="Helical" evidence="1">
    <location>
        <begin position="36"/>
        <end position="55"/>
    </location>
</feature>
<keyword evidence="1" id="KW-1133">Transmembrane helix</keyword>
<feature type="transmembrane region" description="Helical" evidence="1">
    <location>
        <begin position="62"/>
        <end position="81"/>
    </location>
</feature>
<gene>
    <name evidence="2" type="ORF">A2Z21_00565</name>
</gene>
<keyword evidence="1" id="KW-0812">Transmembrane</keyword>
<organism evidence="2 3">
    <name type="scientific">Fraserbacteria sp. (strain RBG_16_55_9)</name>
    <dbReference type="NCBI Taxonomy" id="1817864"/>
    <lineage>
        <taxon>Bacteria</taxon>
        <taxon>Candidatus Fraseribacteriota</taxon>
    </lineage>
</organism>
<evidence type="ECO:0000256" key="1">
    <source>
        <dbReference type="SAM" id="Phobius"/>
    </source>
</evidence>
<evidence type="ECO:0000313" key="3">
    <source>
        <dbReference type="Proteomes" id="UP000179157"/>
    </source>
</evidence>
<feature type="transmembrane region" description="Helical" evidence="1">
    <location>
        <begin position="87"/>
        <end position="109"/>
    </location>
</feature>
<keyword evidence="1" id="KW-0472">Membrane</keyword>
<protein>
    <submittedName>
        <fullName evidence="2">Uncharacterized protein</fullName>
    </submittedName>
</protein>
<name>A0A1F5UXD7_FRAXR</name>
<sequence>MIAKHVLVGIGLLFVVNGLIIGGLRLAQVIPPNYGWLAPLFLALGTVGTLTAWFGLKDGRRWPLVILALLYVPWTSIGLIGDTKQGYWPLVAGETVGLALVVWAITTVMRRAV</sequence>
<reference evidence="2 3" key="1">
    <citation type="journal article" date="2016" name="Nat. Commun.">
        <title>Thousands of microbial genomes shed light on interconnected biogeochemical processes in an aquifer system.</title>
        <authorList>
            <person name="Anantharaman K."/>
            <person name="Brown C.T."/>
            <person name="Hug L.A."/>
            <person name="Sharon I."/>
            <person name="Castelle C.J."/>
            <person name="Probst A.J."/>
            <person name="Thomas B.C."/>
            <person name="Singh A."/>
            <person name="Wilkins M.J."/>
            <person name="Karaoz U."/>
            <person name="Brodie E.L."/>
            <person name="Williams K.H."/>
            <person name="Hubbard S.S."/>
            <person name="Banfield J.F."/>
        </authorList>
    </citation>
    <scope>NUCLEOTIDE SEQUENCE [LARGE SCALE GENOMIC DNA]</scope>
    <source>
        <strain evidence="3">RBG_16_55_9</strain>
    </source>
</reference>